<dbReference type="GO" id="GO:0015095">
    <property type="term" value="F:magnesium ion transmembrane transporter activity"/>
    <property type="evidence" value="ECO:0007669"/>
    <property type="project" value="UniProtKB-UniRule"/>
</dbReference>
<keyword evidence="8 12" id="KW-0406">Ion transport</keyword>
<feature type="transmembrane region" description="Helical" evidence="12">
    <location>
        <begin position="266"/>
        <end position="289"/>
    </location>
</feature>
<dbReference type="SUPFAM" id="SSF143865">
    <property type="entry name" value="CorA soluble domain-like"/>
    <property type="match status" value="1"/>
</dbReference>
<evidence type="ECO:0000256" key="11">
    <source>
        <dbReference type="ARBA" id="ARBA00045497"/>
    </source>
</evidence>
<dbReference type="InterPro" id="IPR002523">
    <property type="entry name" value="MgTranspt_CorA/ZnTranspt_ZntB"/>
</dbReference>
<protein>
    <recommendedName>
        <fullName evidence="12">Magnesium transport protein CorA</fullName>
    </recommendedName>
</protein>
<evidence type="ECO:0000256" key="7">
    <source>
        <dbReference type="ARBA" id="ARBA00022989"/>
    </source>
</evidence>
<dbReference type="PANTHER" id="PTHR46494:SF1">
    <property type="entry name" value="CORA FAMILY METAL ION TRANSPORTER (EUROFUNG)"/>
    <property type="match status" value="1"/>
</dbReference>
<dbReference type="SUPFAM" id="SSF144083">
    <property type="entry name" value="Magnesium transport protein CorA, transmembrane region"/>
    <property type="match status" value="1"/>
</dbReference>
<dbReference type="GO" id="GO:0000287">
    <property type="term" value="F:magnesium ion binding"/>
    <property type="evidence" value="ECO:0007669"/>
    <property type="project" value="TreeGrafter"/>
</dbReference>
<dbReference type="GO" id="GO:0015087">
    <property type="term" value="F:cobalt ion transmembrane transporter activity"/>
    <property type="evidence" value="ECO:0007669"/>
    <property type="project" value="UniProtKB-UniRule"/>
</dbReference>
<evidence type="ECO:0000256" key="5">
    <source>
        <dbReference type="ARBA" id="ARBA00022692"/>
    </source>
</evidence>
<comment type="subcellular location">
    <subcellularLocation>
        <location evidence="1">Cell membrane</location>
        <topology evidence="1">Multi-pass membrane protein</topology>
    </subcellularLocation>
    <subcellularLocation>
        <location evidence="12">Membrane</location>
        <topology evidence="12">Multi-pass membrane protein</topology>
    </subcellularLocation>
</comment>
<keyword evidence="4 12" id="KW-1003">Cell membrane</keyword>
<gene>
    <name evidence="12" type="primary">corA</name>
    <name evidence="13" type="ORF">APY94_00510</name>
</gene>
<evidence type="ECO:0000256" key="9">
    <source>
        <dbReference type="ARBA" id="ARBA00023136"/>
    </source>
</evidence>
<evidence type="ECO:0000256" key="10">
    <source>
        <dbReference type="ARBA" id="ARBA00034269"/>
    </source>
</evidence>
<evidence type="ECO:0000256" key="3">
    <source>
        <dbReference type="ARBA" id="ARBA00022448"/>
    </source>
</evidence>
<evidence type="ECO:0000256" key="1">
    <source>
        <dbReference type="ARBA" id="ARBA00004651"/>
    </source>
</evidence>
<proteinExistence type="inferred from homology"/>
<keyword evidence="14" id="KW-1185">Reference proteome</keyword>
<dbReference type="Proteomes" id="UP000053462">
    <property type="component" value="Unassembled WGS sequence"/>
</dbReference>
<dbReference type="FunFam" id="1.20.58.340:FF:000004">
    <property type="entry name" value="Magnesium transport protein CorA"/>
    <property type="match status" value="1"/>
</dbReference>
<keyword evidence="9 12" id="KW-0472">Membrane</keyword>
<comment type="function">
    <text evidence="11">Mediates influx of magnesium ions. Alternates between open and closed states. Activated by low cytoplasmic Mg(2+) levels. Inactive when cytoplasmic Mg(2+) levels are high.</text>
</comment>
<evidence type="ECO:0000256" key="12">
    <source>
        <dbReference type="RuleBase" id="RU362010"/>
    </source>
</evidence>
<dbReference type="InterPro" id="IPR045861">
    <property type="entry name" value="CorA_cytoplasmic_dom"/>
</dbReference>
<sequence length="327" mass="37730">MVEEAGEKPRITVIAYSRDKFLSRKAESIEEALPVSGYDVVWVNVDTVSLVPELRKALGIHETPMKTLRRASGRARVMVFQDYLFLLLHQAYEIDDGLKRERMGILLKGNLVITIQETLGDVFDPIREGIRKGEGLFREHGVDFLLFAILEAIVENYVPIIERISSQMEELEARILSRADEGVLHRIHGIRREILFMRRTIFPLLGAFRKLRLEGGDFFSEDTKPFIDELHDHVLEVLEILEGQRELANSLVELYYSTLSMKTNDIIRILTVVSTVFIPLTFITGLYGMNFRYMPELAWRYSYPAVLMVMLGITLGMLAYFRRKGWI</sequence>
<evidence type="ECO:0000313" key="13">
    <source>
        <dbReference type="EMBL" id="KUH34701.1"/>
    </source>
</evidence>
<dbReference type="RefSeq" id="WP_058937787.1">
    <property type="nucleotide sequence ID" value="NZ_LLYW01000002.1"/>
</dbReference>
<name>A0A100XZQ5_9EURY</name>
<comment type="similarity">
    <text evidence="2 12">Belongs to the CorA metal ion transporter (MIT) (TC 1.A.35) family.</text>
</comment>
<evidence type="ECO:0000256" key="4">
    <source>
        <dbReference type="ARBA" id="ARBA00022475"/>
    </source>
</evidence>
<dbReference type="EMBL" id="LLYW01000002">
    <property type="protein sequence ID" value="KUH34701.1"/>
    <property type="molecule type" value="Genomic_DNA"/>
</dbReference>
<dbReference type="STRING" id="227598.APY94_00510"/>
<evidence type="ECO:0000256" key="2">
    <source>
        <dbReference type="ARBA" id="ARBA00009765"/>
    </source>
</evidence>
<dbReference type="PANTHER" id="PTHR46494">
    <property type="entry name" value="CORA FAMILY METAL ION TRANSPORTER (EUROFUNG)"/>
    <property type="match status" value="1"/>
</dbReference>
<dbReference type="OrthoDB" id="28779at2157"/>
<reference evidence="13 14" key="1">
    <citation type="submission" date="2015-10" db="EMBL/GenBank/DDBJ databases">
        <title>Draft genome sequence of Thermococcus celericrescens strain DSM 17994.</title>
        <authorList>
            <person name="Hong S.-J."/>
            <person name="Park C.-E."/>
            <person name="Shin J.-H."/>
        </authorList>
    </citation>
    <scope>NUCLEOTIDE SEQUENCE [LARGE SCALE GENOMIC DNA]</scope>
    <source>
        <strain evidence="13 14">DSM 17994</strain>
    </source>
</reference>
<dbReference type="GO" id="GO:0005886">
    <property type="term" value="C:plasma membrane"/>
    <property type="evidence" value="ECO:0007669"/>
    <property type="project" value="UniProtKB-SubCell"/>
</dbReference>
<dbReference type="InterPro" id="IPR045863">
    <property type="entry name" value="CorA_TM1_TM2"/>
</dbReference>
<comment type="catalytic activity">
    <reaction evidence="10">
        <text>Mg(2+)(in) = Mg(2+)(out)</text>
        <dbReference type="Rhea" id="RHEA:29827"/>
        <dbReference type="ChEBI" id="CHEBI:18420"/>
    </reaction>
</comment>
<dbReference type="Gene3D" id="1.20.58.340">
    <property type="entry name" value="Magnesium transport protein CorA, transmembrane region"/>
    <property type="match status" value="2"/>
</dbReference>
<keyword evidence="7 12" id="KW-1133">Transmembrane helix</keyword>
<dbReference type="InterPro" id="IPR004488">
    <property type="entry name" value="Mg/Co-transport_prot_CorA"/>
</dbReference>
<feature type="transmembrane region" description="Helical" evidence="12">
    <location>
        <begin position="301"/>
        <end position="321"/>
    </location>
</feature>
<dbReference type="Gene3D" id="3.30.460.20">
    <property type="entry name" value="CorA soluble domain-like"/>
    <property type="match status" value="1"/>
</dbReference>
<dbReference type="NCBIfam" id="TIGR00383">
    <property type="entry name" value="corA"/>
    <property type="match status" value="1"/>
</dbReference>
<accession>A0A100XZQ5</accession>
<comment type="caution">
    <text evidence="13">The sequence shown here is derived from an EMBL/GenBank/DDBJ whole genome shotgun (WGS) entry which is preliminary data.</text>
</comment>
<dbReference type="CDD" id="cd12828">
    <property type="entry name" value="TmCorA-like_1"/>
    <property type="match status" value="1"/>
</dbReference>
<dbReference type="AlphaFoldDB" id="A0A100XZQ5"/>
<dbReference type="GO" id="GO:0050897">
    <property type="term" value="F:cobalt ion binding"/>
    <property type="evidence" value="ECO:0007669"/>
    <property type="project" value="TreeGrafter"/>
</dbReference>
<evidence type="ECO:0000256" key="8">
    <source>
        <dbReference type="ARBA" id="ARBA00023065"/>
    </source>
</evidence>
<dbReference type="Pfam" id="PF01544">
    <property type="entry name" value="CorA"/>
    <property type="match status" value="1"/>
</dbReference>
<keyword evidence="3 12" id="KW-0813">Transport</keyword>
<organism evidence="13 14">
    <name type="scientific">Thermococcus celericrescens</name>
    <dbReference type="NCBI Taxonomy" id="227598"/>
    <lineage>
        <taxon>Archaea</taxon>
        <taxon>Methanobacteriati</taxon>
        <taxon>Methanobacteriota</taxon>
        <taxon>Thermococci</taxon>
        <taxon>Thermococcales</taxon>
        <taxon>Thermococcaceae</taxon>
        <taxon>Thermococcus</taxon>
    </lineage>
</organism>
<evidence type="ECO:0000256" key="6">
    <source>
        <dbReference type="ARBA" id="ARBA00022842"/>
    </source>
</evidence>
<evidence type="ECO:0000313" key="14">
    <source>
        <dbReference type="Proteomes" id="UP000053462"/>
    </source>
</evidence>
<keyword evidence="5 12" id="KW-0812">Transmembrane</keyword>
<keyword evidence="6 12" id="KW-0460">Magnesium</keyword>